<gene>
    <name evidence="2" type="ORF">ENU12_03435</name>
</gene>
<evidence type="ECO:0000259" key="1">
    <source>
        <dbReference type="Pfam" id="PF00534"/>
    </source>
</evidence>
<dbReference type="AlphaFoldDB" id="A0A7V4CMF3"/>
<dbReference type="PANTHER" id="PTHR12526">
    <property type="entry name" value="GLYCOSYLTRANSFERASE"/>
    <property type="match status" value="1"/>
</dbReference>
<organism evidence="2">
    <name type="scientific">Fervidobacterium pennivorans</name>
    <dbReference type="NCBI Taxonomy" id="93466"/>
    <lineage>
        <taxon>Bacteria</taxon>
        <taxon>Thermotogati</taxon>
        <taxon>Thermotogota</taxon>
        <taxon>Thermotogae</taxon>
        <taxon>Thermotogales</taxon>
        <taxon>Fervidobacteriaceae</taxon>
        <taxon>Fervidobacterium</taxon>
    </lineage>
</organism>
<proteinExistence type="predicted"/>
<accession>A0A7V4CMF3</accession>
<sequence>MAKLKVRFLGTRSDIPELLYQADMFVLSSDCEGLPLVLLEAMAAGVPVIATAVGGVPEVLGYGKYGILVPPGNAEALAKAIVELAKDEKKRAELSEQGRKIAVERFDIRNTVKEYEKLYISLSEKKKR</sequence>
<dbReference type="Gene3D" id="3.40.50.2000">
    <property type="entry name" value="Glycogen Phosphorylase B"/>
    <property type="match status" value="2"/>
</dbReference>
<dbReference type="InterPro" id="IPR001296">
    <property type="entry name" value="Glyco_trans_1"/>
</dbReference>
<comment type="caution">
    <text evidence="2">The sequence shown here is derived from an EMBL/GenBank/DDBJ whole genome shotgun (WGS) entry which is preliminary data.</text>
</comment>
<dbReference type="SUPFAM" id="SSF53756">
    <property type="entry name" value="UDP-Glycosyltransferase/glycogen phosphorylase"/>
    <property type="match status" value="1"/>
</dbReference>
<dbReference type="PANTHER" id="PTHR12526:SF630">
    <property type="entry name" value="GLYCOSYLTRANSFERASE"/>
    <property type="match status" value="1"/>
</dbReference>
<name>A0A7V4CMF3_FERPE</name>
<feature type="domain" description="Glycosyl transferase family 1" evidence="1">
    <location>
        <begin position="5"/>
        <end position="100"/>
    </location>
</feature>
<dbReference type="EMBL" id="DTBH01000075">
    <property type="protein sequence ID" value="HGQ76967.1"/>
    <property type="molecule type" value="Genomic_DNA"/>
</dbReference>
<reference evidence="2" key="1">
    <citation type="journal article" date="2020" name="mSystems">
        <title>Genome- and Community-Level Interaction Insights into Carbon Utilization and Element Cycling Functions of Hydrothermarchaeota in Hydrothermal Sediment.</title>
        <authorList>
            <person name="Zhou Z."/>
            <person name="Liu Y."/>
            <person name="Xu W."/>
            <person name="Pan J."/>
            <person name="Luo Z.H."/>
            <person name="Li M."/>
        </authorList>
    </citation>
    <scope>NUCLEOTIDE SEQUENCE [LARGE SCALE GENOMIC DNA]</scope>
    <source>
        <strain evidence="2">SpSt-640</strain>
    </source>
</reference>
<protein>
    <submittedName>
        <fullName evidence="2">Glycosyltransferase</fullName>
    </submittedName>
</protein>
<evidence type="ECO:0000313" key="2">
    <source>
        <dbReference type="EMBL" id="HGQ76967.1"/>
    </source>
</evidence>
<dbReference type="Pfam" id="PF00534">
    <property type="entry name" value="Glycos_transf_1"/>
    <property type="match status" value="1"/>
</dbReference>
<keyword evidence="2" id="KW-0808">Transferase</keyword>
<dbReference type="GO" id="GO:0016757">
    <property type="term" value="F:glycosyltransferase activity"/>
    <property type="evidence" value="ECO:0007669"/>
    <property type="project" value="InterPro"/>
</dbReference>